<sequence>MRVIVLAREYPCPRAEHTGPTRSTGRGGEAATRGKKIRPPGTRAAHEYPHDQKKHMGLLEKNSTVPELWGSKEADVVSLLKPPERHTHCQAKAEDT</sequence>
<dbReference type="Proteomes" id="UP001295444">
    <property type="component" value="Chromosome 01"/>
</dbReference>
<dbReference type="EMBL" id="OW240912">
    <property type="protein sequence ID" value="CAH2222387.1"/>
    <property type="molecule type" value="Genomic_DNA"/>
</dbReference>
<feature type="region of interest" description="Disordered" evidence="1">
    <location>
        <begin position="12"/>
        <end position="57"/>
    </location>
</feature>
<keyword evidence="3" id="KW-1185">Reference proteome</keyword>
<evidence type="ECO:0000313" key="2">
    <source>
        <dbReference type="EMBL" id="CAH2222387.1"/>
    </source>
</evidence>
<reference evidence="2" key="1">
    <citation type="submission" date="2022-03" db="EMBL/GenBank/DDBJ databases">
        <authorList>
            <person name="Alioto T."/>
            <person name="Alioto T."/>
            <person name="Gomez Garrido J."/>
        </authorList>
    </citation>
    <scope>NUCLEOTIDE SEQUENCE</scope>
</reference>
<protein>
    <submittedName>
        <fullName evidence="2">Uncharacterized protein</fullName>
    </submittedName>
</protein>
<dbReference type="AlphaFoldDB" id="A0AAD1R266"/>
<gene>
    <name evidence="2" type="ORF">PECUL_23A016908</name>
</gene>
<evidence type="ECO:0000313" key="3">
    <source>
        <dbReference type="Proteomes" id="UP001295444"/>
    </source>
</evidence>
<evidence type="ECO:0000256" key="1">
    <source>
        <dbReference type="SAM" id="MobiDB-lite"/>
    </source>
</evidence>
<organism evidence="2 3">
    <name type="scientific">Pelobates cultripes</name>
    <name type="common">Western spadefoot toad</name>
    <dbReference type="NCBI Taxonomy" id="61616"/>
    <lineage>
        <taxon>Eukaryota</taxon>
        <taxon>Metazoa</taxon>
        <taxon>Chordata</taxon>
        <taxon>Craniata</taxon>
        <taxon>Vertebrata</taxon>
        <taxon>Euteleostomi</taxon>
        <taxon>Amphibia</taxon>
        <taxon>Batrachia</taxon>
        <taxon>Anura</taxon>
        <taxon>Pelobatoidea</taxon>
        <taxon>Pelobatidae</taxon>
        <taxon>Pelobates</taxon>
    </lineage>
</organism>
<accession>A0AAD1R266</accession>
<proteinExistence type="predicted"/>
<name>A0AAD1R266_PELCU</name>